<reference evidence="3 4" key="1">
    <citation type="journal article" date="2015" name="Genome Announc.">
        <title>Expanding the biotechnology potential of lactobacilli through comparative genomics of 213 strains and associated genera.</title>
        <authorList>
            <person name="Sun Z."/>
            <person name="Harris H.M."/>
            <person name="McCann A."/>
            <person name="Guo C."/>
            <person name="Argimon S."/>
            <person name="Zhang W."/>
            <person name="Yang X."/>
            <person name="Jeffery I.B."/>
            <person name="Cooney J.C."/>
            <person name="Kagawa T.F."/>
            <person name="Liu W."/>
            <person name="Song Y."/>
            <person name="Salvetti E."/>
            <person name="Wrobel A."/>
            <person name="Rasinkangas P."/>
            <person name="Parkhill J."/>
            <person name="Rea M.C."/>
            <person name="O'Sullivan O."/>
            <person name="Ritari J."/>
            <person name="Douillard F.P."/>
            <person name="Paul Ross R."/>
            <person name="Yang R."/>
            <person name="Briner A.E."/>
            <person name="Felis G.E."/>
            <person name="de Vos W.M."/>
            <person name="Barrangou R."/>
            <person name="Klaenhammer T.R."/>
            <person name="Caufield P.W."/>
            <person name="Cui Y."/>
            <person name="Zhang H."/>
            <person name="O'Toole P.W."/>
        </authorList>
    </citation>
    <scope>NUCLEOTIDE SEQUENCE [LARGE SCALE GENOMIC DNA]</scope>
    <source>
        <strain evidence="3 4">NBRC 103219</strain>
    </source>
</reference>
<dbReference type="EMBL" id="JQCN01000059">
    <property type="protein sequence ID" value="KRN97605.1"/>
    <property type="molecule type" value="Genomic_DNA"/>
</dbReference>
<dbReference type="Proteomes" id="UP000051886">
    <property type="component" value="Unassembled WGS sequence"/>
</dbReference>
<evidence type="ECO:0000313" key="4">
    <source>
        <dbReference type="Proteomes" id="UP000051886"/>
    </source>
</evidence>
<dbReference type="Pfam" id="PF13817">
    <property type="entry name" value="DDE_Tnp_IS66_C"/>
    <property type="match status" value="1"/>
</dbReference>
<evidence type="ECO:0000259" key="1">
    <source>
        <dbReference type="Pfam" id="PF03050"/>
    </source>
</evidence>
<feature type="domain" description="Transposase IS66 central" evidence="1">
    <location>
        <begin position="1"/>
        <end position="55"/>
    </location>
</feature>
<dbReference type="InterPro" id="IPR004291">
    <property type="entry name" value="Transposase_IS66_central"/>
</dbReference>
<protein>
    <submittedName>
        <fullName evidence="3">Transposase IS66</fullName>
    </submittedName>
</protein>
<proteinExistence type="predicted"/>
<evidence type="ECO:0000313" key="3">
    <source>
        <dbReference type="EMBL" id="KRN97605.1"/>
    </source>
</evidence>
<organism evidence="3 4">
    <name type="scientific">Ligilactobacillus pobuzihii</name>
    <dbReference type="NCBI Taxonomy" id="449659"/>
    <lineage>
        <taxon>Bacteria</taxon>
        <taxon>Bacillati</taxon>
        <taxon>Bacillota</taxon>
        <taxon>Bacilli</taxon>
        <taxon>Lactobacillales</taxon>
        <taxon>Lactobacillaceae</taxon>
        <taxon>Ligilactobacillus</taxon>
    </lineage>
</organism>
<sequence length="104" mass="11427">MGKAIKYALGQKEAIDKLLEYGAIDISNNTCEQAVKSLVIDRKNFLFSTSVAGAEANAIWLTLIESAKANGLDPQKYLTKILTVVPQLGPFPTESELEPYLPWN</sequence>
<dbReference type="PANTHER" id="PTHR33678:SF1">
    <property type="entry name" value="BLL1576 PROTEIN"/>
    <property type="match status" value="1"/>
</dbReference>
<dbReference type="PANTHER" id="PTHR33678">
    <property type="entry name" value="BLL1576 PROTEIN"/>
    <property type="match status" value="1"/>
</dbReference>
<name>A0A0R2LCL6_9LACO</name>
<dbReference type="STRING" id="449659.IV66_GL000420"/>
<feature type="domain" description="Transposase IS66 C-terminal" evidence="2">
    <location>
        <begin position="62"/>
        <end position="103"/>
    </location>
</feature>
<dbReference type="PATRIC" id="fig|449659.4.peg.421"/>
<dbReference type="InterPro" id="IPR039552">
    <property type="entry name" value="IS66_C"/>
</dbReference>
<evidence type="ECO:0000259" key="2">
    <source>
        <dbReference type="Pfam" id="PF13817"/>
    </source>
</evidence>
<keyword evidence="4" id="KW-1185">Reference proteome</keyword>
<comment type="caution">
    <text evidence="3">The sequence shown here is derived from an EMBL/GenBank/DDBJ whole genome shotgun (WGS) entry which is preliminary data.</text>
</comment>
<gene>
    <name evidence="3" type="ORF">IV66_GL000420</name>
</gene>
<dbReference type="AlphaFoldDB" id="A0A0R2LCL6"/>
<accession>A0A0R2LCL6</accession>
<dbReference type="InterPro" id="IPR052344">
    <property type="entry name" value="Transposase-related"/>
</dbReference>
<dbReference type="Pfam" id="PF03050">
    <property type="entry name" value="DDE_Tnp_IS66"/>
    <property type="match status" value="1"/>
</dbReference>